<sequence>MASPITDPVGKPDTQWRGCSGNPQPSALRQGLEQPRGLGALPLPSPQPSASTRPGRETLARVEVASRKGRCCWGLPSPILLFFCF</sequence>
<dbReference type="OMA" id="CFINETF"/>
<proteinExistence type="predicted"/>
<accession>A0A2I2Y2U5</accession>
<feature type="region of interest" description="Disordered" evidence="1">
    <location>
        <begin position="1"/>
        <end position="57"/>
    </location>
</feature>
<evidence type="ECO:0000313" key="3">
    <source>
        <dbReference type="Proteomes" id="UP000001519"/>
    </source>
</evidence>
<dbReference type="Bgee" id="ENSGGOG00000037792">
    <property type="expression patterns" value="Expressed in testis and 3 other cell types or tissues"/>
</dbReference>
<dbReference type="Ensembl" id="ENSGGOT00000062090.1">
    <property type="protein sequence ID" value="ENSGGOP00000029204.1"/>
    <property type="gene ID" value="ENSGGOG00000037792.1"/>
</dbReference>
<reference evidence="3" key="1">
    <citation type="submission" date="2011-05" db="EMBL/GenBank/DDBJ databases">
        <title>Insights into the evolution of the great apes provided by the gorilla genome.</title>
        <authorList>
            <person name="Scally A."/>
        </authorList>
    </citation>
    <scope>NUCLEOTIDE SEQUENCE [LARGE SCALE GENOMIC DNA]</scope>
</reference>
<evidence type="ECO:0000313" key="2">
    <source>
        <dbReference type="Ensembl" id="ENSGGOP00000029204.1"/>
    </source>
</evidence>
<reference evidence="2 3" key="2">
    <citation type="journal article" date="2012" name="Nature">
        <title>Insights into hominid evolution from the gorilla genome sequence.</title>
        <authorList>
            <person name="Scally A."/>
            <person name="Dutheil J.Y."/>
            <person name="Hillier L.W."/>
            <person name="Jordan G.E."/>
            <person name="Goodhead I."/>
            <person name="Herrero J."/>
            <person name="Hobolth A."/>
            <person name="Lappalainen T."/>
            <person name="Mailund T."/>
            <person name="Marques-Bonet T."/>
            <person name="McCarthy S."/>
            <person name="Montgomery S.H."/>
            <person name="Schwalie P.C."/>
            <person name="Tang Y.A."/>
            <person name="Ward M.C."/>
            <person name="Xue Y."/>
            <person name="Yngvadottir B."/>
            <person name="Alkan C."/>
            <person name="Andersen L.N."/>
            <person name="Ayub Q."/>
            <person name="Ball E.V."/>
            <person name="Beal K."/>
            <person name="Bradley B.J."/>
            <person name="Chen Y."/>
            <person name="Clee C.M."/>
            <person name="Fitzgerald S."/>
            <person name="Graves T.A."/>
            <person name="Gu Y."/>
            <person name="Heath P."/>
            <person name="Heger A."/>
            <person name="Karakoc E."/>
            <person name="Kolb-Kokocinski A."/>
            <person name="Laird G.K."/>
            <person name="Lunter G."/>
            <person name="Meader S."/>
            <person name="Mort M."/>
            <person name="Mullikin J.C."/>
            <person name="Munch K."/>
            <person name="O'Connor T.D."/>
            <person name="Phillips A.D."/>
            <person name="Prado-Martinez J."/>
            <person name="Rogers A.S."/>
            <person name="Sajjadian S."/>
            <person name="Schmidt D."/>
            <person name="Shaw K."/>
            <person name="Simpson J.T."/>
            <person name="Stenson P.D."/>
            <person name="Turner D.J."/>
            <person name="Vigilant L."/>
            <person name="Vilella A.J."/>
            <person name="Whitener W."/>
            <person name="Zhu B."/>
            <person name="Cooper D.N."/>
            <person name="de Jong P."/>
            <person name="Dermitzakis E.T."/>
            <person name="Eichler E.E."/>
            <person name="Flicek P."/>
            <person name="Goldman N."/>
            <person name="Mundy N.I."/>
            <person name="Ning Z."/>
            <person name="Odom D.T."/>
            <person name="Ponting C.P."/>
            <person name="Quail M.A."/>
            <person name="Ryder O.A."/>
            <person name="Searle S.M."/>
            <person name="Warren W.C."/>
            <person name="Wilson R.K."/>
            <person name="Schierup M.H."/>
            <person name="Rogers J."/>
            <person name="Tyler-Smith C."/>
            <person name="Durbin R."/>
        </authorList>
    </citation>
    <scope>NUCLEOTIDE SEQUENCE [LARGE SCALE GENOMIC DNA]</scope>
</reference>
<protein>
    <submittedName>
        <fullName evidence="2">Uncharacterized protein</fullName>
    </submittedName>
</protein>
<dbReference type="GeneTree" id="ENSGT00910000147400"/>
<dbReference type="AlphaFoldDB" id="A0A2I2Y2U5"/>
<organism evidence="2 3">
    <name type="scientific">Gorilla gorilla gorilla</name>
    <name type="common">Western lowland gorilla</name>
    <dbReference type="NCBI Taxonomy" id="9595"/>
    <lineage>
        <taxon>Eukaryota</taxon>
        <taxon>Metazoa</taxon>
        <taxon>Chordata</taxon>
        <taxon>Craniata</taxon>
        <taxon>Vertebrata</taxon>
        <taxon>Euteleostomi</taxon>
        <taxon>Mammalia</taxon>
        <taxon>Eutheria</taxon>
        <taxon>Euarchontoglires</taxon>
        <taxon>Primates</taxon>
        <taxon>Haplorrhini</taxon>
        <taxon>Catarrhini</taxon>
        <taxon>Hominidae</taxon>
        <taxon>Gorilla</taxon>
    </lineage>
</organism>
<reference evidence="2" key="4">
    <citation type="submission" date="2025-09" db="UniProtKB">
        <authorList>
            <consortium name="Ensembl"/>
        </authorList>
    </citation>
    <scope>IDENTIFICATION</scope>
</reference>
<name>A0A2I2Y2U5_GORGO</name>
<dbReference type="InParanoid" id="A0A2I2Y2U5"/>
<keyword evidence="3" id="KW-1185">Reference proteome</keyword>
<dbReference type="EMBL" id="CABD030017170">
    <property type="status" value="NOT_ANNOTATED_CDS"/>
    <property type="molecule type" value="Genomic_DNA"/>
</dbReference>
<dbReference type="Proteomes" id="UP000001519">
    <property type="component" value="Chromosome 2B"/>
</dbReference>
<reference evidence="2" key="3">
    <citation type="submission" date="2025-08" db="UniProtKB">
        <authorList>
            <consortium name="Ensembl"/>
        </authorList>
    </citation>
    <scope>IDENTIFICATION</scope>
</reference>
<evidence type="ECO:0000256" key="1">
    <source>
        <dbReference type="SAM" id="MobiDB-lite"/>
    </source>
</evidence>